<organism evidence="2 3">
    <name type="scientific">Dictyobacter formicarum</name>
    <dbReference type="NCBI Taxonomy" id="2778368"/>
    <lineage>
        <taxon>Bacteria</taxon>
        <taxon>Bacillati</taxon>
        <taxon>Chloroflexota</taxon>
        <taxon>Ktedonobacteria</taxon>
        <taxon>Ktedonobacterales</taxon>
        <taxon>Dictyobacteraceae</taxon>
        <taxon>Dictyobacter</taxon>
    </lineage>
</organism>
<evidence type="ECO:0000259" key="1">
    <source>
        <dbReference type="PROSITE" id="PS50943"/>
    </source>
</evidence>
<dbReference type="EMBL" id="BNJJ01000028">
    <property type="protein sequence ID" value="GHO88874.1"/>
    <property type="molecule type" value="Genomic_DNA"/>
</dbReference>
<keyword evidence="3" id="KW-1185">Reference proteome</keyword>
<dbReference type="Proteomes" id="UP000635565">
    <property type="component" value="Unassembled WGS sequence"/>
</dbReference>
<dbReference type="InterPro" id="IPR010982">
    <property type="entry name" value="Lambda_DNA-bd_dom_sf"/>
</dbReference>
<reference evidence="2 3" key="1">
    <citation type="journal article" date="2021" name="Int. J. Syst. Evol. Microbiol.">
        <title>Reticulibacter mediterranei gen. nov., sp. nov., within the new family Reticulibacteraceae fam. nov., and Ktedonospora formicarum gen. nov., sp. nov., Ktedonobacter robiniae sp. nov., Dictyobacter formicarum sp. nov. and Dictyobacter arantiisoli sp. nov., belonging to the class Ktedonobacteria.</title>
        <authorList>
            <person name="Yabe S."/>
            <person name="Zheng Y."/>
            <person name="Wang C.M."/>
            <person name="Sakai Y."/>
            <person name="Abe K."/>
            <person name="Yokota A."/>
            <person name="Donadio S."/>
            <person name="Cavaletti L."/>
            <person name="Monciardini P."/>
        </authorList>
    </citation>
    <scope>NUCLEOTIDE SEQUENCE [LARGE SCALE GENOMIC DNA]</scope>
    <source>
        <strain evidence="2 3">SOSP1-9</strain>
    </source>
</reference>
<accession>A0ABQ3VRH5</accession>
<sequence length="86" mass="9785">MVSQTEDIKYLSHFLKAFAAEHHTVMGELIEKYNVPPNTAYRLLNGRYTKINLEHLLLIATITNTDPVELFTELPSVKAQRTAGKE</sequence>
<proteinExistence type="predicted"/>
<feature type="domain" description="HTH cro/C1-type" evidence="1">
    <location>
        <begin position="34"/>
        <end position="70"/>
    </location>
</feature>
<dbReference type="PROSITE" id="PS50943">
    <property type="entry name" value="HTH_CROC1"/>
    <property type="match status" value="1"/>
</dbReference>
<dbReference type="Pfam" id="PF13443">
    <property type="entry name" value="HTH_26"/>
    <property type="match status" value="1"/>
</dbReference>
<gene>
    <name evidence="2" type="ORF">KSZ_68800</name>
</gene>
<evidence type="ECO:0000313" key="2">
    <source>
        <dbReference type="EMBL" id="GHO88874.1"/>
    </source>
</evidence>
<comment type="caution">
    <text evidence="2">The sequence shown here is derived from an EMBL/GenBank/DDBJ whole genome shotgun (WGS) entry which is preliminary data.</text>
</comment>
<dbReference type="InterPro" id="IPR001387">
    <property type="entry name" value="Cro/C1-type_HTH"/>
</dbReference>
<dbReference type="SUPFAM" id="SSF47413">
    <property type="entry name" value="lambda repressor-like DNA-binding domains"/>
    <property type="match status" value="1"/>
</dbReference>
<name>A0ABQ3VRH5_9CHLR</name>
<evidence type="ECO:0000313" key="3">
    <source>
        <dbReference type="Proteomes" id="UP000635565"/>
    </source>
</evidence>
<protein>
    <recommendedName>
        <fullName evidence="1">HTH cro/C1-type domain-containing protein</fullName>
    </recommendedName>
</protein>